<name>A0A3S0Q1G7_9GAMM</name>
<evidence type="ECO:0000313" key="1">
    <source>
        <dbReference type="EMBL" id="RUA22903.1"/>
    </source>
</evidence>
<sequence length="148" mass="16603">MQLIYAWMPAIWTPRNRWRTERQSQAQCRPVLLSTGARRLRFTEQWKDHPARYGDHRPIPPKLTVGEGASKPGNFKICCRAPLIARVYQVPRCEAPSANGHEGTGSRAFNNAYLGISCCSSGSSNWSSRPSLILRVHGTFRHAATSII</sequence>
<dbReference type="EMBL" id="RXHI01000007">
    <property type="protein sequence ID" value="RUA22903.1"/>
    <property type="molecule type" value="Genomic_DNA"/>
</dbReference>
<comment type="caution">
    <text evidence="1">The sequence shown here is derived from an EMBL/GenBank/DDBJ whole genome shotgun (WGS) entry which is preliminary data.</text>
</comment>
<protein>
    <submittedName>
        <fullName evidence="1">Uncharacterized protein</fullName>
    </submittedName>
</protein>
<accession>A0A3S0Q1G7</accession>
<dbReference type="AlphaFoldDB" id="A0A3S0Q1G7"/>
<proteinExistence type="predicted"/>
<reference evidence="1" key="1">
    <citation type="submission" date="2018-12" db="EMBL/GenBank/DDBJ databases">
        <authorList>
            <person name="Jadhav K."/>
            <person name="Kushwaha B."/>
            <person name="Jadhav I."/>
        </authorList>
    </citation>
    <scope>NUCLEOTIDE SEQUENCE [LARGE SCALE GENOMIC DNA]</scope>
    <source>
        <strain evidence="1">SBS 10</strain>
    </source>
</reference>
<organism evidence="1">
    <name type="scientific">Billgrantia gudaonensis</name>
    <dbReference type="NCBI Taxonomy" id="376427"/>
    <lineage>
        <taxon>Bacteria</taxon>
        <taxon>Pseudomonadati</taxon>
        <taxon>Pseudomonadota</taxon>
        <taxon>Gammaproteobacteria</taxon>
        <taxon>Oceanospirillales</taxon>
        <taxon>Halomonadaceae</taxon>
        <taxon>Billgrantia</taxon>
    </lineage>
</organism>
<gene>
    <name evidence="1" type="ORF">DSL92_02880</name>
</gene>